<dbReference type="RefSeq" id="WP_189539585.1">
    <property type="nucleotide sequence ID" value="NZ_BMZD01000002.1"/>
</dbReference>
<reference evidence="1" key="1">
    <citation type="journal article" date="2014" name="Int. J. Syst. Evol. Microbiol.">
        <title>Complete genome sequence of Corynebacterium casei LMG S-19264T (=DSM 44701T), isolated from a smear-ripened cheese.</title>
        <authorList>
            <consortium name="US DOE Joint Genome Institute (JGI-PGF)"/>
            <person name="Walter F."/>
            <person name="Albersmeier A."/>
            <person name="Kalinowski J."/>
            <person name="Ruckert C."/>
        </authorList>
    </citation>
    <scope>NUCLEOTIDE SEQUENCE</scope>
    <source>
        <strain evidence="1">KCTC 32422</strain>
    </source>
</reference>
<accession>A0A918RF12</accession>
<name>A0A918RF12_9SPHN</name>
<organism evidence="1 2">
    <name type="scientific">Novosphingobium arvoryzae</name>
    <dbReference type="NCBI Taxonomy" id="1256514"/>
    <lineage>
        <taxon>Bacteria</taxon>
        <taxon>Pseudomonadati</taxon>
        <taxon>Pseudomonadota</taxon>
        <taxon>Alphaproteobacteria</taxon>
        <taxon>Sphingomonadales</taxon>
        <taxon>Sphingomonadaceae</taxon>
        <taxon>Novosphingobium</taxon>
    </lineage>
</organism>
<dbReference type="Proteomes" id="UP000634139">
    <property type="component" value="Unassembled WGS sequence"/>
</dbReference>
<dbReference type="EMBL" id="BMZD01000002">
    <property type="protein sequence ID" value="GGZ94146.1"/>
    <property type="molecule type" value="Genomic_DNA"/>
</dbReference>
<comment type="caution">
    <text evidence="1">The sequence shown here is derived from an EMBL/GenBank/DDBJ whole genome shotgun (WGS) entry which is preliminary data.</text>
</comment>
<sequence length="125" mass="13927">MIRRAFPLAFALLFVSCSPSPKEKLLDEAQNAVRQQMRDPETVQFRESVLTTIYPDQGLVCMAEFNAKNGYGGYVGYETYSYSRQDGLAITGSESNFQTVMNACLEAMKSETEKINKSLEKTSGS</sequence>
<proteinExistence type="predicted"/>
<keyword evidence="2" id="KW-1185">Reference proteome</keyword>
<evidence type="ECO:0000313" key="1">
    <source>
        <dbReference type="EMBL" id="GGZ94146.1"/>
    </source>
</evidence>
<protein>
    <submittedName>
        <fullName evidence="1">Uncharacterized protein</fullName>
    </submittedName>
</protein>
<dbReference type="PROSITE" id="PS51257">
    <property type="entry name" value="PROKAR_LIPOPROTEIN"/>
    <property type="match status" value="1"/>
</dbReference>
<gene>
    <name evidence="1" type="ORF">GCM10011617_12780</name>
</gene>
<dbReference type="AlphaFoldDB" id="A0A918RF12"/>
<reference evidence="1" key="2">
    <citation type="submission" date="2020-09" db="EMBL/GenBank/DDBJ databases">
        <authorList>
            <person name="Sun Q."/>
            <person name="Kim S."/>
        </authorList>
    </citation>
    <scope>NUCLEOTIDE SEQUENCE</scope>
    <source>
        <strain evidence="1">KCTC 32422</strain>
    </source>
</reference>
<evidence type="ECO:0000313" key="2">
    <source>
        <dbReference type="Proteomes" id="UP000634139"/>
    </source>
</evidence>